<dbReference type="Proteomes" id="UP000254220">
    <property type="component" value="Unassembled WGS sequence"/>
</dbReference>
<dbReference type="EMBL" id="UGYB01000004">
    <property type="protein sequence ID" value="SUI47349.1"/>
    <property type="molecule type" value="Genomic_DNA"/>
</dbReference>
<gene>
    <name evidence="1" type="ORF">NCTC12420_05130</name>
</gene>
<organism evidence="1 2">
    <name type="scientific">Salmonella enterica subsp. indica</name>
    <dbReference type="NCBI Taxonomy" id="59207"/>
    <lineage>
        <taxon>Bacteria</taxon>
        <taxon>Pseudomonadati</taxon>
        <taxon>Pseudomonadota</taxon>
        <taxon>Gammaproteobacteria</taxon>
        <taxon>Enterobacterales</taxon>
        <taxon>Enterobacteriaceae</taxon>
        <taxon>Salmonella</taxon>
    </lineage>
</organism>
<sequence>MYIDKNLKCDPFNSDGVLGWGVLCCHSWHLAGLYAKEADARLLSSRLGSSYEVFFGSYMKDSSVFMIWGFSE</sequence>
<evidence type="ECO:0000313" key="1">
    <source>
        <dbReference type="EMBL" id="SUI47349.1"/>
    </source>
</evidence>
<name>A0A379YMR2_SALER</name>
<reference evidence="1 2" key="1">
    <citation type="submission" date="2018-06" db="EMBL/GenBank/DDBJ databases">
        <authorList>
            <consortium name="Pathogen Informatics"/>
            <person name="Doyle S."/>
        </authorList>
    </citation>
    <scope>NUCLEOTIDE SEQUENCE [LARGE SCALE GENOMIC DNA]</scope>
    <source>
        <strain evidence="1 2">NCTC12420</strain>
    </source>
</reference>
<accession>A0A379YMR2</accession>
<evidence type="ECO:0000313" key="2">
    <source>
        <dbReference type="Proteomes" id="UP000254220"/>
    </source>
</evidence>
<dbReference type="AlphaFoldDB" id="A0A379YMR2"/>
<proteinExistence type="predicted"/>
<protein>
    <submittedName>
        <fullName evidence="1">Uncharacterized protein</fullName>
    </submittedName>
</protein>